<name>A0AAD6EV31_9POAL</name>
<gene>
    <name evidence="2" type="ORF">LUZ61_005986</name>
</gene>
<accession>A0AAD6EV31</accession>
<dbReference type="SUPFAM" id="SSF53098">
    <property type="entry name" value="Ribonuclease H-like"/>
    <property type="match status" value="1"/>
</dbReference>
<organism evidence="2 3">
    <name type="scientific">Rhynchospora tenuis</name>
    <dbReference type="NCBI Taxonomy" id="198213"/>
    <lineage>
        <taxon>Eukaryota</taxon>
        <taxon>Viridiplantae</taxon>
        <taxon>Streptophyta</taxon>
        <taxon>Embryophyta</taxon>
        <taxon>Tracheophyta</taxon>
        <taxon>Spermatophyta</taxon>
        <taxon>Magnoliopsida</taxon>
        <taxon>Liliopsida</taxon>
        <taxon>Poales</taxon>
        <taxon>Cyperaceae</taxon>
        <taxon>Cyperoideae</taxon>
        <taxon>Rhynchosporeae</taxon>
        <taxon>Rhynchospora</taxon>
    </lineage>
</organism>
<evidence type="ECO:0000313" key="3">
    <source>
        <dbReference type="Proteomes" id="UP001210211"/>
    </source>
</evidence>
<dbReference type="PANTHER" id="PTHR23272">
    <property type="entry name" value="BED FINGER-RELATED"/>
    <property type="match status" value="1"/>
</dbReference>
<feature type="domain" description="HAT C-terminal dimerisation" evidence="1">
    <location>
        <begin position="2"/>
        <end position="80"/>
    </location>
</feature>
<dbReference type="EMBL" id="JAMRDG010000001">
    <property type="protein sequence ID" value="KAJ3702281.1"/>
    <property type="molecule type" value="Genomic_DNA"/>
</dbReference>
<dbReference type="AlphaFoldDB" id="A0AAD6EV31"/>
<sequence length="93" mass="10528">MDVYLSEETVDLEDANFDLLCWWKQNRLRYPVVSRIARDVLAVPACVYSVKRSILSSDPSVLKVVRNELAEAVICSKDWILSAVQSAVTEPKD</sequence>
<evidence type="ECO:0000313" key="2">
    <source>
        <dbReference type="EMBL" id="KAJ3702281.1"/>
    </source>
</evidence>
<dbReference type="Proteomes" id="UP001210211">
    <property type="component" value="Unassembled WGS sequence"/>
</dbReference>
<protein>
    <recommendedName>
        <fullName evidence="1">HAT C-terminal dimerisation domain-containing protein</fullName>
    </recommendedName>
</protein>
<reference evidence="2 3" key="1">
    <citation type="journal article" date="2022" name="Cell">
        <title>Repeat-based holocentromeres influence genome architecture and karyotype evolution.</title>
        <authorList>
            <person name="Hofstatter P.G."/>
            <person name="Thangavel G."/>
            <person name="Lux T."/>
            <person name="Neumann P."/>
            <person name="Vondrak T."/>
            <person name="Novak P."/>
            <person name="Zhang M."/>
            <person name="Costa L."/>
            <person name="Castellani M."/>
            <person name="Scott A."/>
            <person name="Toegelov H."/>
            <person name="Fuchs J."/>
            <person name="Mata-Sucre Y."/>
            <person name="Dias Y."/>
            <person name="Vanzela A.L.L."/>
            <person name="Huettel B."/>
            <person name="Almeida C.C.S."/>
            <person name="Simkova H."/>
            <person name="Souza G."/>
            <person name="Pedrosa-Harand A."/>
            <person name="Macas J."/>
            <person name="Mayer K.F.X."/>
            <person name="Houben A."/>
            <person name="Marques A."/>
        </authorList>
    </citation>
    <scope>NUCLEOTIDE SEQUENCE [LARGE SCALE GENOMIC DNA]</scope>
    <source>
        <strain evidence="2">RhyTen1mFocal</strain>
    </source>
</reference>
<dbReference type="InterPro" id="IPR012337">
    <property type="entry name" value="RNaseH-like_sf"/>
</dbReference>
<evidence type="ECO:0000259" key="1">
    <source>
        <dbReference type="Pfam" id="PF05699"/>
    </source>
</evidence>
<comment type="caution">
    <text evidence="2">The sequence shown here is derived from an EMBL/GenBank/DDBJ whole genome shotgun (WGS) entry which is preliminary data.</text>
</comment>
<proteinExistence type="predicted"/>
<dbReference type="InterPro" id="IPR008906">
    <property type="entry name" value="HATC_C_dom"/>
</dbReference>
<dbReference type="PANTHER" id="PTHR23272:SF104">
    <property type="entry name" value="HAT FAMILY DIMERISATION DOMAIN CONTAINING PROTEIN, EXPRESSED"/>
    <property type="match status" value="1"/>
</dbReference>
<dbReference type="GO" id="GO:0046983">
    <property type="term" value="F:protein dimerization activity"/>
    <property type="evidence" value="ECO:0007669"/>
    <property type="project" value="InterPro"/>
</dbReference>
<dbReference type="Pfam" id="PF05699">
    <property type="entry name" value="Dimer_Tnp_hAT"/>
    <property type="match status" value="1"/>
</dbReference>
<keyword evidence="3" id="KW-1185">Reference proteome</keyword>